<dbReference type="InterPro" id="IPR031468">
    <property type="entry name" value="SMP_LBD"/>
</dbReference>
<evidence type="ECO:0000256" key="9">
    <source>
        <dbReference type="ARBA" id="ARBA00023055"/>
    </source>
</evidence>
<organism evidence="13">
    <name type="scientific">Ostreococcus tauri</name>
    <name type="common">Marine green alga</name>
    <dbReference type="NCBI Taxonomy" id="70448"/>
    <lineage>
        <taxon>Eukaryota</taxon>
        <taxon>Viridiplantae</taxon>
        <taxon>Chlorophyta</taxon>
        <taxon>Mamiellophyceae</taxon>
        <taxon>Mamiellales</taxon>
        <taxon>Bathycoccaceae</taxon>
        <taxon>Ostreococcus</taxon>
    </lineage>
</organism>
<feature type="non-terminal residue" evidence="13">
    <location>
        <position position="1"/>
    </location>
</feature>
<sequence>REFERGGWLNKVVSAAWPYLDQATSNVIVNALDPILQATRPNFLTTLRFERFSFGSVPARIESVKVYESAGEEAVEIDLQVFWAGDPDVVLGVRAAQDNLAVPVSLTEVKCKFTIRLIFAPLIGKFPCFGALTIALTEEPEIVFDLRVVGGDITLVPGLAQPLRTYIKALISSYLVWPRCMTIPIPGTGYSLPSSERKEEHSGLLHVEVVSHDVLTSQPGELGLEVCWPGSGSIEEKRVKALPGGKTISSEPIFLLVMDPRYQILRLRWYDCDVGDVKGVQTFQTESTVVLEDLACASMYNDIAITDITKSWGPITLAAELDPVTSETEIREVGKTFGDSARGRLSKAGYSLSPNVTGNSRTERITNENQHPGAKIVQLTLRYQA</sequence>
<keyword evidence="5" id="KW-0479">Metal-binding</keyword>
<comment type="subcellular location">
    <subcellularLocation>
        <location evidence="1">Membrane</location>
        <topology evidence="1">Single-pass membrane protein</topology>
    </subcellularLocation>
</comment>
<keyword evidence="7" id="KW-0106">Calcium</keyword>
<name>A0A1Y5HY36_OSTTA</name>
<evidence type="ECO:0000256" key="6">
    <source>
        <dbReference type="ARBA" id="ARBA00022737"/>
    </source>
</evidence>
<dbReference type="GO" id="GO:0046872">
    <property type="term" value="F:metal ion binding"/>
    <property type="evidence" value="ECO:0007669"/>
    <property type="project" value="UniProtKB-KW"/>
</dbReference>
<dbReference type="AlphaFoldDB" id="A0A1Y5HY36"/>
<dbReference type="PANTHER" id="PTHR10774:SF190">
    <property type="entry name" value="C2 CALCIUM_LIPID-BINDING ENDONUCLEASE_EXONUCLEASE_PHOSPHATASE-RELATED"/>
    <property type="match status" value="1"/>
</dbReference>
<dbReference type="EMBL" id="KZ155839">
    <property type="protein sequence ID" value="OUS42100.1"/>
    <property type="molecule type" value="Genomic_DNA"/>
</dbReference>
<evidence type="ECO:0000256" key="5">
    <source>
        <dbReference type="ARBA" id="ARBA00022723"/>
    </source>
</evidence>
<evidence type="ECO:0000256" key="10">
    <source>
        <dbReference type="ARBA" id="ARBA00023121"/>
    </source>
</evidence>
<keyword evidence="8" id="KW-1133">Transmembrane helix</keyword>
<feature type="non-terminal residue" evidence="13">
    <location>
        <position position="385"/>
    </location>
</feature>
<dbReference type="GO" id="GO:0008289">
    <property type="term" value="F:lipid binding"/>
    <property type="evidence" value="ECO:0007669"/>
    <property type="project" value="UniProtKB-KW"/>
</dbReference>
<evidence type="ECO:0000256" key="4">
    <source>
        <dbReference type="ARBA" id="ARBA00022692"/>
    </source>
</evidence>
<dbReference type="Proteomes" id="UP000195557">
    <property type="component" value="Unassembled WGS sequence"/>
</dbReference>
<dbReference type="InterPro" id="IPR045050">
    <property type="entry name" value="Synaptotagmin_plant"/>
</dbReference>
<dbReference type="PROSITE" id="PS51847">
    <property type="entry name" value="SMP"/>
    <property type="match status" value="1"/>
</dbReference>
<evidence type="ECO:0000256" key="1">
    <source>
        <dbReference type="ARBA" id="ARBA00004167"/>
    </source>
</evidence>
<dbReference type="InterPro" id="IPR039010">
    <property type="entry name" value="Synaptotagmin_SMP"/>
</dbReference>
<dbReference type="PANTHER" id="PTHR10774">
    <property type="entry name" value="EXTENDED SYNAPTOTAGMIN-RELATED"/>
    <property type="match status" value="1"/>
</dbReference>
<keyword evidence="4" id="KW-0812">Transmembrane</keyword>
<keyword evidence="3" id="KW-0813">Transport</keyword>
<evidence type="ECO:0000313" key="13">
    <source>
        <dbReference type="EMBL" id="OUS42100.1"/>
    </source>
</evidence>
<evidence type="ECO:0000256" key="7">
    <source>
        <dbReference type="ARBA" id="ARBA00022837"/>
    </source>
</evidence>
<dbReference type="GO" id="GO:0005783">
    <property type="term" value="C:endoplasmic reticulum"/>
    <property type="evidence" value="ECO:0007669"/>
    <property type="project" value="TreeGrafter"/>
</dbReference>
<keyword evidence="6" id="KW-0677">Repeat</keyword>
<evidence type="ECO:0000256" key="11">
    <source>
        <dbReference type="ARBA" id="ARBA00023136"/>
    </source>
</evidence>
<evidence type="ECO:0000259" key="12">
    <source>
        <dbReference type="PROSITE" id="PS51847"/>
    </source>
</evidence>
<evidence type="ECO:0000256" key="8">
    <source>
        <dbReference type="ARBA" id="ARBA00022989"/>
    </source>
</evidence>
<proteinExistence type="inferred from homology"/>
<gene>
    <name evidence="13" type="ORF">BE221DRAFT_50979</name>
</gene>
<dbReference type="GO" id="GO:0016020">
    <property type="term" value="C:membrane"/>
    <property type="evidence" value="ECO:0007669"/>
    <property type="project" value="UniProtKB-SubCell"/>
</dbReference>
<reference evidence="13" key="1">
    <citation type="submission" date="2017-04" db="EMBL/GenBank/DDBJ databases">
        <title>Population genomics of picophytoplankton unveils novel chromosome hypervariability.</title>
        <authorList>
            <consortium name="DOE Joint Genome Institute"/>
            <person name="Blanc-Mathieu R."/>
            <person name="Krasovec M."/>
            <person name="Hebrard M."/>
            <person name="Yau S."/>
            <person name="Desgranges E."/>
            <person name="Martin J."/>
            <person name="Schackwitz W."/>
            <person name="Kuo A."/>
            <person name="Salin G."/>
            <person name="Donnadieu C."/>
            <person name="Desdevises Y."/>
            <person name="Sanchez-Ferandin S."/>
            <person name="Moreau H."/>
            <person name="Rivals E."/>
            <person name="Grigoriev I.V."/>
            <person name="Grimsley N."/>
            <person name="Eyre-Walker A."/>
            <person name="Piganeau G."/>
        </authorList>
    </citation>
    <scope>NUCLEOTIDE SEQUENCE [LARGE SCALE GENOMIC DNA]</scope>
    <source>
        <strain evidence="13">RCC 1115</strain>
    </source>
</reference>
<dbReference type="Pfam" id="PF17047">
    <property type="entry name" value="SMP_LBD"/>
    <property type="match status" value="1"/>
</dbReference>
<comment type="similarity">
    <text evidence="2">Belongs to the synaptotagmin family.</text>
</comment>
<feature type="domain" description="SMP-LTD" evidence="12">
    <location>
        <begin position="1"/>
        <end position="186"/>
    </location>
</feature>
<protein>
    <recommendedName>
        <fullName evidence="12">SMP-LTD domain-containing protein</fullName>
    </recommendedName>
</protein>
<keyword evidence="11" id="KW-0472">Membrane</keyword>
<evidence type="ECO:0000256" key="2">
    <source>
        <dbReference type="ARBA" id="ARBA00006996"/>
    </source>
</evidence>
<dbReference type="CDD" id="cd21677">
    <property type="entry name" value="SMP_SYT"/>
    <property type="match status" value="1"/>
</dbReference>
<keyword evidence="10" id="KW-0446">Lipid-binding</keyword>
<evidence type="ECO:0000256" key="3">
    <source>
        <dbReference type="ARBA" id="ARBA00022448"/>
    </source>
</evidence>
<dbReference type="GO" id="GO:0006869">
    <property type="term" value="P:lipid transport"/>
    <property type="evidence" value="ECO:0007669"/>
    <property type="project" value="UniProtKB-KW"/>
</dbReference>
<accession>A0A1Y5HY36</accession>
<keyword evidence="9" id="KW-0445">Lipid transport</keyword>